<dbReference type="GO" id="GO:0005829">
    <property type="term" value="C:cytosol"/>
    <property type="evidence" value="ECO:0007669"/>
    <property type="project" value="TreeGrafter"/>
</dbReference>
<dbReference type="CDD" id="cd22745">
    <property type="entry name" value="OTU_OTU1"/>
    <property type="match status" value="1"/>
</dbReference>
<organism evidence="12 13">
    <name type="scientific">Schizosaccharomyces octosporus (strain yFS286)</name>
    <name type="common">Fission yeast</name>
    <name type="synonym">Octosporomyces octosporus</name>
    <dbReference type="NCBI Taxonomy" id="483514"/>
    <lineage>
        <taxon>Eukaryota</taxon>
        <taxon>Fungi</taxon>
        <taxon>Dikarya</taxon>
        <taxon>Ascomycota</taxon>
        <taxon>Taphrinomycotina</taxon>
        <taxon>Schizosaccharomycetes</taxon>
        <taxon>Schizosaccharomycetales</taxon>
        <taxon>Schizosaccharomycetaceae</taxon>
        <taxon>Schizosaccharomyces</taxon>
    </lineage>
</organism>
<dbReference type="Gene3D" id="3.10.20.90">
    <property type="entry name" value="Phosphatidylinositol 3-kinase Catalytic Subunit, Chain A, domain 1"/>
    <property type="match status" value="1"/>
</dbReference>
<dbReference type="PROSITE" id="PS50802">
    <property type="entry name" value="OTU"/>
    <property type="match status" value="1"/>
</dbReference>
<dbReference type="PANTHER" id="PTHR13312">
    <property type="entry name" value="HIV-INDUCED PROTEIN-7-LIKE PROTEASE"/>
    <property type="match status" value="1"/>
</dbReference>
<sequence length="326" mass="35110">MSTLRLRLKYMDKSSVATIPSDASVQSFLETIAATFSLDPDSISIKFGFPPQDLPLNDKGSPISSFISSGQQILVVKSPSATTNQPAPAPINHQAVSKPTEGSFNASTLPSKGGSSSGSQDPPYVNTPLGDIALRVMPDDNSCLFRALSKPLGFSPYDLREVVASTILSNPELYSTAVLGKAPIEYAAWIRKESSWGGYIELSVLSSHFDLEICSVDVQTGRVDSYNPQPASGQRTFIVYSGIHYDLAALASVLWDTDADIVLFDASDDTTLPYVQQLTSHLRNMHYYTDTSSFTIRCNTCGAGLVGEKDASAHAMSTGHVQFGEY</sequence>
<feature type="compositionally biased region" description="Polar residues" evidence="10">
    <location>
        <begin position="94"/>
        <end position="120"/>
    </location>
</feature>
<dbReference type="EC" id="3.4.19.12" evidence="9"/>
<dbReference type="AlphaFoldDB" id="S9QYT8"/>
<dbReference type="GO" id="GO:0036503">
    <property type="term" value="P:ERAD pathway"/>
    <property type="evidence" value="ECO:0007669"/>
    <property type="project" value="TreeGrafter"/>
</dbReference>
<dbReference type="InterPro" id="IPR048857">
    <property type="entry name" value="OTU1_Ubl"/>
</dbReference>
<accession>S9QYT8</accession>
<dbReference type="GeneID" id="25030642"/>
<proteinExistence type="predicted"/>
<evidence type="ECO:0000256" key="1">
    <source>
        <dbReference type="ARBA" id="ARBA00000707"/>
    </source>
</evidence>
<comment type="subcellular location">
    <subcellularLocation>
        <location evidence="9">Cytoplasm</location>
    </subcellularLocation>
</comment>
<dbReference type="OrthoDB" id="65596at2759"/>
<keyword evidence="2 12" id="KW-0645">Protease</keyword>
<dbReference type="GO" id="GO:0016579">
    <property type="term" value="P:protein deubiquitination"/>
    <property type="evidence" value="ECO:0007669"/>
    <property type="project" value="TreeGrafter"/>
</dbReference>
<name>S9QYT8_SCHOY</name>
<dbReference type="VEuPathDB" id="FungiDB:SOCG_01662"/>
<dbReference type="InterPro" id="IPR057766">
    <property type="entry name" value="Znf-C2H2_OTU1-like_C"/>
</dbReference>
<evidence type="ECO:0000256" key="9">
    <source>
        <dbReference type="RuleBase" id="RU367104"/>
    </source>
</evidence>
<keyword evidence="7 9" id="KW-0788">Thiol protease</keyword>
<reference evidence="12 13" key="1">
    <citation type="journal article" date="2011" name="Science">
        <title>Comparative functional genomics of the fission yeasts.</title>
        <authorList>
            <person name="Rhind N."/>
            <person name="Chen Z."/>
            <person name="Yassour M."/>
            <person name="Thompson D.A."/>
            <person name="Haas B.J."/>
            <person name="Habib N."/>
            <person name="Wapinski I."/>
            <person name="Roy S."/>
            <person name="Lin M.F."/>
            <person name="Heiman D.I."/>
            <person name="Young S.K."/>
            <person name="Furuya K."/>
            <person name="Guo Y."/>
            <person name="Pidoux A."/>
            <person name="Chen H.M."/>
            <person name="Robbertse B."/>
            <person name="Goldberg J.M."/>
            <person name="Aoki K."/>
            <person name="Bayne E.H."/>
            <person name="Berlin A.M."/>
            <person name="Desjardins C.A."/>
            <person name="Dobbs E."/>
            <person name="Dukaj L."/>
            <person name="Fan L."/>
            <person name="FitzGerald M.G."/>
            <person name="French C."/>
            <person name="Gujja S."/>
            <person name="Hansen K."/>
            <person name="Keifenheim D."/>
            <person name="Levin J.Z."/>
            <person name="Mosher R.A."/>
            <person name="Mueller C.A."/>
            <person name="Pfiffner J."/>
            <person name="Priest M."/>
            <person name="Russ C."/>
            <person name="Smialowska A."/>
            <person name="Swoboda P."/>
            <person name="Sykes S.M."/>
            <person name="Vaughn M."/>
            <person name="Vengrova S."/>
            <person name="Yoder R."/>
            <person name="Zeng Q."/>
            <person name="Allshire R."/>
            <person name="Baulcombe D."/>
            <person name="Birren B.W."/>
            <person name="Brown W."/>
            <person name="Ekwall K."/>
            <person name="Kellis M."/>
            <person name="Leatherwood J."/>
            <person name="Levin H."/>
            <person name="Margalit H."/>
            <person name="Martienssen R."/>
            <person name="Nieduszynski C.A."/>
            <person name="Spatafora J.W."/>
            <person name="Friedman N."/>
            <person name="Dalgaard J.Z."/>
            <person name="Baumann P."/>
            <person name="Niki H."/>
            <person name="Regev A."/>
            <person name="Nusbaum C."/>
        </authorList>
    </citation>
    <scope>NUCLEOTIDE SEQUENCE [LARGE SCALE GENOMIC DNA]</scope>
    <source>
        <strain evidence="13">yFS286</strain>
    </source>
</reference>
<dbReference type="SUPFAM" id="SSF54001">
    <property type="entry name" value="Cysteine proteinases"/>
    <property type="match status" value="1"/>
</dbReference>
<comment type="function">
    <text evidence="9">Hydrolase that can remove conjugated ubiquitin from proteins and may therefore play an important regulatory role at the level of protein turnover by preventing degradation.</text>
</comment>
<evidence type="ECO:0000256" key="5">
    <source>
        <dbReference type="ARBA" id="ARBA00022786"/>
    </source>
</evidence>
<dbReference type="GO" id="GO:0004843">
    <property type="term" value="F:cysteine-type deubiquitinase activity"/>
    <property type="evidence" value="ECO:0007669"/>
    <property type="project" value="UniProtKB-UniRule"/>
</dbReference>
<evidence type="ECO:0000256" key="4">
    <source>
        <dbReference type="ARBA" id="ARBA00022771"/>
    </source>
</evidence>
<evidence type="ECO:0000256" key="8">
    <source>
        <dbReference type="ARBA" id="ARBA00022833"/>
    </source>
</evidence>
<comment type="catalytic activity">
    <reaction evidence="1 9">
        <text>Thiol-dependent hydrolysis of ester, thioester, amide, peptide and isopeptide bonds formed by the C-terminal Gly of ubiquitin (a 76-residue protein attached to proteins as an intracellular targeting signal).</text>
        <dbReference type="EC" id="3.4.19.12"/>
    </reaction>
</comment>
<keyword evidence="13" id="KW-1185">Reference proteome</keyword>
<dbReference type="GO" id="GO:0030968">
    <property type="term" value="P:endoplasmic reticulum unfolded protein response"/>
    <property type="evidence" value="ECO:0007669"/>
    <property type="project" value="TreeGrafter"/>
</dbReference>
<dbReference type="InterPro" id="IPR038765">
    <property type="entry name" value="Papain-like_cys_pep_sf"/>
</dbReference>
<keyword evidence="5 9" id="KW-0833">Ubl conjugation pathway</keyword>
<dbReference type="Pfam" id="PF02338">
    <property type="entry name" value="OTU"/>
    <property type="match status" value="1"/>
</dbReference>
<evidence type="ECO:0000256" key="10">
    <source>
        <dbReference type="SAM" id="MobiDB-lite"/>
    </source>
</evidence>
<dbReference type="RefSeq" id="XP_013020069.1">
    <property type="nucleotide sequence ID" value="XM_013164615.1"/>
</dbReference>
<evidence type="ECO:0000256" key="7">
    <source>
        <dbReference type="ARBA" id="ARBA00022807"/>
    </source>
</evidence>
<dbReference type="OMA" id="VDEYCAW"/>
<evidence type="ECO:0000313" key="13">
    <source>
        <dbReference type="Proteomes" id="UP000016088"/>
    </source>
</evidence>
<keyword evidence="4" id="KW-0863">Zinc-finger</keyword>
<dbReference type="Gene3D" id="3.90.70.80">
    <property type="match status" value="1"/>
</dbReference>
<keyword evidence="6 9" id="KW-0378">Hydrolase</keyword>
<dbReference type="Pfam" id="PF24560">
    <property type="entry name" value="zf-C2H2_OTU1_C"/>
    <property type="match status" value="1"/>
</dbReference>
<evidence type="ECO:0000256" key="6">
    <source>
        <dbReference type="ARBA" id="ARBA00022801"/>
    </source>
</evidence>
<keyword evidence="3" id="KW-0479">Metal-binding</keyword>
<dbReference type="InterPro" id="IPR003323">
    <property type="entry name" value="OTU_dom"/>
</dbReference>
<dbReference type="Proteomes" id="UP000016088">
    <property type="component" value="Unassembled WGS sequence"/>
</dbReference>
<feature type="region of interest" description="Disordered" evidence="10">
    <location>
        <begin position="79"/>
        <end position="124"/>
    </location>
</feature>
<feature type="domain" description="OTU" evidence="11">
    <location>
        <begin position="132"/>
        <end position="251"/>
    </location>
</feature>
<gene>
    <name evidence="12" type="ORF">SOCG_01662</name>
</gene>
<keyword evidence="8" id="KW-0862">Zinc</keyword>
<dbReference type="EMBL" id="KE503208">
    <property type="protein sequence ID" value="EPX71445.1"/>
    <property type="molecule type" value="Genomic_DNA"/>
</dbReference>
<protein>
    <recommendedName>
        <fullName evidence="9">Ubiquitin thioesterase OTU</fullName>
        <ecNumber evidence="9">3.4.19.12</ecNumber>
    </recommendedName>
</protein>
<dbReference type="Pfam" id="PF21403">
    <property type="entry name" value="OTU1_UBXL"/>
    <property type="match status" value="1"/>
</dbReference>
<dbReference type="PANTHER" id="PTHR13312:SF0">
    <property type="entry name" value="UBIQUITIN THIOESTERASE OTU1"/>
    <property type="match status" value="1"/>
</dbReference>
<evidence type="ECO:0000256" key="2">
    <source>
        <dbReference type="ARBA" id="ARBA00022670"/>
    </source>
</evidence>
<evidence type="ECO:0000256" key="3">
    <source>
        <dbReference type="ARBA" id="ARBA00022723"/>
    </source>
</evidence>
<dbReference type="eggNOG" id="KOG3288">
    <property type="taxonomic scope" value="Eukaryota"/>
</dbReference>
<keyword evidence="9" id="KW-0963">Cytoplasm</keyword>
<dbReference type="GO" id="GO:0005634">
    <property type="term" value="C:nucleus"/>
    <property type="evidence" value="ECO:0007669"/>
    <property type="project" value="TreeGrafter"/>
</dbReference>
<evidence type="ECO:0000259" key="11">
    <source>
        <dbReference type="PROSITE" id="PS50802"/>
    </source>
</evidence>
<evidence type="ECO:0000313" key="12">
    <source>
        <dbReference type="EMBL" id="EPX71445.1"/>
    </source>
</evidence>
<dbReference type="HOGENOM" id="CLU_049327_0_0_1"/>